<accession>A0ABQ8F9B1</accession>
<protein>
    <recommendedName>
        <fullName evidence="1">Mitochondrial import inner membrane translocase subunit TIM50</fullName>
    </recommendedName>
</protein>
<comment type="subunit">
    <text evidence="1">Component of the TIM23 complex.</text>
</comment>
<keyword evidence="1" id="KW-0813">Transport</keyword>
<keyword evidence="1" id="KW-0811">Translocation</keyword>
<keyword evidence="1" id="KW-0809">Transit peptide</keyword>
<sequence>MLSHLVRQTALRLPARVATAAATATASSAPSTSVVSIRARSSRSLFSIGASRVISTLSSSSVTSKSPSIPSTCISPAQASIAFRSIRCLSSTASVNSSVNGTHSGKAPSSTGKELPKEEQPTDDDGGMNLFAQAMASQKQRDQKKTRDQTSNAEGHTPNSNPEDIEAERIRRLNESTRKEDTKRLGDNAVFYSGVCIASLFGMYIYMGMSSENDKDLEGVGILEAHNRRVWEYIVGCYKYWTEPNIKKLLPEPLPEGQQPPFTLLIEHNDALLHLVWDKAAGWRAAVRPGAKHFMANMRKYFEVVIFTSTPGYLSQPVLEAFDPNYYAPYRLYREHTTLEGGDRVKDLSILNRDLGKVILIDTNENSYRLQPENGINIKPWHGEAGDTELKRMETFLEEFSFLLAISQAQDVRPFLKTLRELNGTIPDAWDVYKQRLRKLTSERDESPDSEVEHVQHKPPAQPNLFSIVGSLIGLNRPLTSTAAAAQAQPVFNLVDTIERLAREERQLLVKQLEDEKKHIAEMQKLQEEMIRKQTEENKAQKLTMFDAMMGGGQPQMAGQPPLQESSSPA</sequence>
<keyword evidence="2" id="KW-0175">Coiled coil</keyword>
<dbReference type="Pfam" id="PF03031">
    <property type="entry name" value="NIF"/>
    <property type="match status" value="1"/>
</dbReference>
<reference evidence="5 6" key="1">
    <citation type="submission" date="2021-02" db="EMBL/GenBank/DDBJ databases">
        <title>Variation within the Batrachochytrium salamandrivorans European outbreak.</title>
        <authorList>
            <person name="Kelly M."/>
            <person name="Pasmans F."/>
            <person name="Shea T.P."/>
            <person name="Munoz J.F."/>
            <person name="Carranza S."/>
            <person name="Cuomo C.A."/>
            <person name="Martel A."/>
        </authorList>
    </citation>
    <scope>NUCLEOTIDE SEQUENCE [LARGE SCALE GENOMIC DNA]</scope>
    <source>
        <strain evidence="5 6">AMFP18/2</strain>
    </source>
</reference>
<dbReference type="EMBL" id="JAFCIX010000335">
    <property type="protein sequence ID" value="KAH6594426.1"/>
    <property type="molecule type" value="Genomic_DNA"/>
</dbReference>
<keyword evidence="1" id="KW-0496">Mitochondrion</keyword>
<dbReference type="InterPro" id="IPR036412">
    <property type="entry name" value="HAD-like_sf"/>
</dbReference>
<feature type="coiled-coil region" evidence="2">
    <location>
        <begin position="509"/>
        <end position="543"/>
    </location>
</feature>
<comment type="similarity">
    <text evidence="1">Belongs to the TIM50 family.</text>
</comment>
<gene>
    <name evidence="5" type="ORF">BASA50_006673</name>
</gene>
<dbReference type="Proteomes" id="UP001648503">
    <property type="component" value="Unassembled WGS sequence"/>
</dbReference>
<keyword evidence="1" id="KW-1133">Transmembrane helix</keyword>
<evidence type="ECO:0000256" key="3">
    <source>
        <dbReference type="SAM" id="MobiDB-lite"/>
    </source>
</evidence>
<dbReference type="PANTHER" id="PTHR12210">
    <property type="entry name" value="DULLARD PROTEIN PHOSPHATASE"/>
    <property type="match status" value="1"/>
</dbReference>
<keyword evidence="6" id="KW-1185">Reference proteome</keyword>
<dbReference type="CDD" id="cd07521">
    <property type="entry name" value="HAD_FCP1-like"/>
    <property type="match status" value="1"/>
</dbReference>
<comment type="subcellular location">
    <subcellularLocation>
        <location evidence="1">Mitochondrion inner membrane</location>
        <topology evidence="1">Single-pass membrane protein</topology>
    </subcellularLocation>
</comment>
<evidence type="ECO:0000313" key="5">
    <source>
        <dbReference type="EMBL" id="KAH6594426.1"/>
    </source>
</evidence>
<dbReference type="InterPro" id="IPR004274">
    <property type="entry name" value="FCP1_dom"/>
</dbReference>
<feature type="domain" description="FCP1 homology" evidence="4">
    <location>
        <begin position="257"/>
        <end position="400"/>
    </location>
</feature>
<dbReference type="SUPFAM" id="SSF56784">
    <property type="entry name" value="HAD-like"/>
    <property type="match status" value="1"/>
</dbReference>
<feature type="transmembrane region" description="Helical" evidence="1">
    <location>
        <begin position="189"/>
        <end position="207"/>
    </location>
</feature>
<feature type="region of interest" description="Disordered" evidence="3">
    <location>
        <begin position="94"/>
        <end position="167"/>
    </location>
</feature>
<comment type="function">
    <text evidence="1">Essential component of the TIM23 complex, a complex that mediates the translocation of transit peptide-containing proteins across the mitochondrial inner membrane.</text>
</comment>
<evidence type="ECO:0000313" key="6">
    <source>
        <dbReference type="Proteomes" id="UP001648503"/>
    </source>
</evidence>
<evidence type="ECO:0000256" key="2">
    <source>
        <dbReference type="SAM" id="Coils"/>
    </source>
</evidence>
<dbReference type="InterPro" id="IPR050365">
    <property type="entry name" value="TIM50"/>
</dbReference>
<feature type="compositionally biased region" description="Basic and acidic residues" evidence="3">
    <location>
        <begin position="139"/>
        <end position="148"/>
    </location>
</feature>
<feature type="compositionally biased region" description="Polar residues" evidence="3">
    <location>
        <begin position="151"/>
        <end position="162"/>
    </location>
</feature>
<keyword evidence="1" id="KW-0472">Membrane</keyword>
<evidence type="ECO:0000259" key="4">
    <source>
        <dbReference type="PROSITE" id="PS50969"/>
    </source>
</evidence>
<proteinExistence type="inferred from homology"/>
<feature type="region of interest" description="Disordered" evidence="3">
    <location>
        <begin position="550"/>
        <end position="570"/>
    </location>
</feature>
<comment type="caution">
    <text evidence="5">The sequence shown here is derived from an EMBL/GenBank/DDBJ whole genome shotgun (WGS) entry which is preliminary data.</text>
</comment>
<name>A0ABQ8F9B1_9FUNG</name>
<dbReference type="InterPro" id="IPR023214">
    <property type="entry name" value="HAD_sf"/>
</dbReference>
<dbReference type="Gene3D" id="3.40.50.1000">
    <property type="entry name" value="HAD superfamily/HAD-like"/>
    <property type="match status" value="1"/>
</dbReference>
<dbReference type="SMART" id="SM00577">
    <property type="entry name" value="CPDc"/>
    <property type="match status" value="1"/>
</dbReference>
<organism evidence="5 6">
    <name type="scientific">Batrachochytrium salamandrivorans</name>
    <dbReference type="NCBI Taxonomy" id="1357716"/>
    <lineage>
        <taxon>Eukaryota</taxon>
        <taxon>Fungi</taxon>
        <taxon>Fungi incertae sedis</taxon>
        <taxon>Chytridiomycota</taxon>
        <taxon>Chytridiomycota incertae sedis</taxon>
        <taxon>Chytridiomycetes</taxon>
        <taxon>Rhizophydiales</taxon>
        <taxon>Rhizophydiales incertae sedis</taxon>
        <taxon>Batrachochytrium</taxon>
    </lineage>
</organism>
<feature type="compositionally biased region" description="Polar residues" evidence="3">
    <location>
        <begin position="94"/>
        <end position="112"/>
    </location>
</feature>
<dbReference type="PROSITE" id="PS50969">
    <property type="entry name" value="FCP1"/>
    <property type="match status" value="1"/>
</dbReference>
<keyword evidence="1" id="KW-0812">Transmembrane</keyword>
<keyword evidence="1" id="KW-0653">Protein transport</keyword>
<evidence type="ECO:0000256" key="1">
    <source>
        <dbReference type="RuleBase" id="RU365079"/>
    </source>
</evidence>